<dbReference type="PANTHER" id="PTHR42961:SF2">
    <property type="entry name" value="IRON-SULFUR PROTEIN NUBPL"/>
    <property type="match status" value="1"/>
</dbReference>
<evidence type="ECO:0000256" key="6">
    <source>
        <dbReference type="SAM" id="MobiDB-lite"/>
    </source>
</evidence>
<dbReference type="HAMAP" id="MF_02040">
    <property type="entry name" value="Mrp_NBP35"/>
    <property type="match status" value="1"/>
</dbReference>
<evidence type="ECO:0000259" key="7">
    <source>
        <dbReference type="Pfam" id="PF01883"/>
    </source>
</evidence>
<sequence>VPLSSDKIRDALATVKFPGLSRDIVSFGLVEHLEVENGLVRIRLSVPSGSNHAIEQMARDAHGAVSGLDGVDEVQLDISAPRPAAPGPSGGGMNLPGPPSDVNAAKRPESAPAGAGSRPEPLIQRDPIPGVKHVLAVASGKGGVGKSTVASNLAVAMKQRGLAVGLMDADIYGPSIPTMFGVHEQPEITDVEGRRMIIPLQRHGLKIMSLGFLQPEDAPVIWRGPLVMKAVRQFLRDVDWRECDILVIDLPPGTGDAQLTLTQSAPLDGAVIVTTPQDVSLIDARKGLHMFREVDVPVIGIVENMSVFSCPECGHQEHIFREGGGRRTAEELGVSLLGDVPIDPRIAAAGDAGTPAVLAHPDSEAAGIFGEIARVVTASLMGQSTRAQSQN</sequence>
<dbReference type="AlphaFoldDB" id="A0A381RJ06"/>
<name>A0A381RJ06_9ZZZZ</name>
<evidence type="ECO:0000256" key="4">
    <source>
        <dbReference type="ARBA" id="ARBA00023004"/>
    </source>
</evidence>
<evidence type="ECO:0000256" key="3">
    <source>
        <dbReference type="ARBA" id="ARBA00022840"/>
    </source>
</evidence>
<keyword evidence="1" id="KW-0479">Metal-binding</keyword>
<dbReference type="CDD" id="cd02037">
    <property type="entry name" value="Mrp_NBP35"/>
    <property type="match status" value="1"/>
</dbReference>
<dbReference type="GO" id="GO:0016226">
    <property type="term" value="P:iron-sulfur cluster assembly"/>
    <property type="evidence" value="ECO:0007669"/>
    <property type="project" value="InterPro"/>
</dbReference>
<evidence type="ECO:0000313" key="8">
    <source>
        <dbReference type="EMBL" id="SUZ91800.1"/>
    </source>
</evidence>
<feature type="domain" description="MIP18 family-like" evidence="7">
    <location>
        <begin position="6"/>
        <end position="75"/>
    </location>
</feature>
<dbReference type="InterPro" id="IPR033756">
    <property type="entry name" value="YlxH/NBP35"/>
</dbReference>
<dbReference type="PANTHER" id="PTHR42961">
    <property type="entry name" value="IRON-SULFUR PROTEIN NUBPL"/>
    <property type="match status" value="1"/>
</dbReference>
<reference evidence="8" key="1">
    <citation type="submission" date="2018-05" db="EMBL/GenBank/DDBJ databases">
        <authorList>
            <person name="Lanie J.A."/>
            <person name="Ng W.-L."/>
            <person name="Kazmierczak K.M."/>
            <person name="Andrzejewski T.M."/>
            <person name="Davidsen T.M."/>
            <person name="Wayne K.J."/>
            <person name="Tettelin H."/>
            <person name="Glass J.I."/>
            <person name="Rusch D."/>
            <person name="Podicherti R."/>
            <person name="Tsui H.-C.T."/>
            <person name="Winkler M.E."/>
        </authorList>
    </citation>
    <scope>NUCLEOTIDE SEQUENCE</scope>
</reference>
<keyword evidence="4" id="KW-0408">Iron</keyword>
<organism evidence="8">
    <name type="scientific">marine metagenome</name>
    <dbReference type="NCBI Taxonomy" id="408172"/>
    <lineage>
        <taxon>unclassified sequences</taxon>
        <taxon>metagenomes</taxon>
        <taxon>ecological metagenomes</taxon>
    </lineage>
</organism>
<dbReference type="Pfam" id="PF10609">
    <property type="entry name" value="ParA"/>
    <property type="match status" value="1"/>
</dbReference>
<dbReference type="Pfam" id="PF01883">
    <property type="entry name" value="FeS_assembly_P"/>
    <property type="match status" value="1"/>
</dbReference>
<keyword evidence="3" id="KW-0067">ATP-binding</keyword>
<dbReference type="EMBL" id="UINC01002006">
    <property type="protein sequence ID" value="SUZ91800.1"/>
    <property type="molecule type" value="Genomic_DNA"/>
</dbReference>
<dbReference type="GO" id="GO:0005524">
    <property type="term" value="F:ATP binding"/>
    <property type="evidence" value="ECO:0007669"/>
    <property type="project" value="UniProtKB-KW"/>
</dbReference>
<accession>A0A381RJ06</accession>
<dbReference type="InterPro" id="IPR034904">
    <property type="entry name" value="FSCA_dom_sf"/>
</dbReference>
<dbReference type="InterPro" id="IPR002744">
    <property type="entry name" value="MIP18-like"/>
</dbReference>
<protein>
    <recommendedName>
        <fullName evidence="7">MIP18 family-like domain-containing protein</fullName>
    </recommendedName>
</protein>
<feature type="region of interest" description="Disordered" evidence="6">
    <location>
        <begin position="79"/>
        <end position="126"/>
    </location>
</feature>
<dbReference type="GO" id="GO:0051539">
    <property type="term" value="F:4 iron, 4 sulfur cluster binding"/>
    <property type="evidence" value="ECO:0007669"/>
    <property type="project" value="TreeGrafter"/>
</dbReference>
<dbReference type="FunFam" id="3.40.50.300:FF:001278">
    <property type="entry name" value="Iron-sulfur cluster carrier protein"/>
    <property type="match status" value="1"/>
</dbReference>
<dbReference type="GO" id="GO:0140663">
    <property type="term" value="F:ATP-dependent FeS chaperone activity"/>
    <property type="evidence" value="ECO:0007669"/>
    <property type="project" value="InterPro"/>
</dbReference>
<dbReference type="Gene3D" id="3.30.300.130">
    <property type="entry name" value="Fe-S cluster assembly (FSCA)"/>
    <property type="match status" value="1"/>
</dbReference>
<dbReference type="SUPFAM" id="SSF117916">
    <property type="entry name" value="Fe-S cluster assembly (FSCA) domain-like"/>
    <property type="match status" value="1"/>
</dbReference>
<feature type="non-terminal residue" evidence="8">
    <location>
        <position position="1"/>
    </location>
</feature>
<evidence type="ECO:0000256" key="2">
    <source>
        <dbReference type="ARBA" id="ARBA00022741"/>
    </source>
</evidence>
<evidence type="ECO:0000256" key="5">
    <source>
        <dbReference type="ARBA" id="ARBA00023014"/>
    </source>
</evidence>
<dbReference type="InterPro" id="IPR044304">
    <property type="entry name" value="NUBPL-like"/>
</dbReference>
<evidence type="ECO:0000256" key="1">
    <source>
        <dbReference type="ARBA" id="ARBA00022723"/>
    </source>
</evidence>
<dbReference type="SUPFAM" id="SSF52540">
    <property type="entry name" value="P-loop containing nucleoside triphosphate hydrolases"/>
    <property type="match status" value="1"/>
</dbReference>
<dbReference type="Gene3D" id="3.40.50.300">
    <property type="entry name" value="P-loop containing nucleotide triphosphate hydrolases"/>
    <property type="match status" value="1"/>
</dbReference>
<keyword evidence="5" id="KW-0411">Iron-sulfur</keyword>
<proteinExistence type="inferred from homology"/>
<keyword evidence="2" id="KW-0547">Nucleotide-binding</keyword>
<dbReference type="GO" id="GO:0046872">
    <property type="term" value="F:metal ion binding"/>
    <property type="evidence" value="ECO:0007669"/>
    <property type="project" value="UniProtKB-KW"/>
</dbReference>
<gene>
    <name evidence="8" type="ORF">METZ01_LOCUS44654</name>
</gene>
<dbReference type="InterPro" id="IPR019591">
    <property type="entry name" value="Mrp/NBP35_ATP-bd"/>
</dbReference>
<dbReference type="InterPro" id="IPR027417">
    <property type="entry name" value="P-loop_NTPase"/>
</dbReference>